<sequence length="259" mass="30935">MSTDKFLLYIDILNFRNLVKDSKEKVIELFDRIEKLPVFTDRDIRTIVFSDTIVCYLKQTPNSKDGVETMLMYLCEACEALFYHCVQLDIVYRAILTYGEFEFKEQKYFNSYFGKALIFAHDKEKEIKSIGLFVDKRVSNKYNIFRTIPYTDDFDFVYPNSDFNILQDAQVSDFPVVWYLLDGPVMLDLDVKFLKYVKHNIDTVSDIAIRQKYESVYNLYKKKFFTLIAFLEQNNFDHKAICPELPWEEKKQEFPRSMY</sequence>
<dbReference type="EMBL" id="QNUL01000032">
    <property type="protein sequence ID" value="REA56979.1"/>
    <property type="molecule type" value="Genomic_DNA"/>
</dbReference>
<gene>
    <name evidence="1" type="ORF">DSL64_25335</name>
</gene>
<dbReference type="RefSeq" id="WP_115833756.1">
    <property type="nucleotide sequence ID" value="NZ_QNUL01000032.1"/>
</dbReference>
<dbReference type="AlphaFoldDB" id="A0A3D8Y4G5"/>
<evidence type="ECO:0000313" key="2">
    <source>
        <dbReference type="Proteomes" id="UP000256373"/>
    </source>
</evidence>
<proteinExistence type="predicted"/>
<dbReference type="Proteomes" id="UP000256373">
    <property type="component" value="Unassembled WGS sequence"/>
</dbReference>
<keyword evidence="2" id="KW-1185">Reference proteome</keyword>
<accession>A0A3D8Y4G5</accession>
<reference evidence="1 2" key="1">
    <citation type="submission" date="2018-07" db="EMBL/GenBank/DDBJ databases">
        <title>Dyadobacter roseus sp. nov., isolated from rose rhizosphere soil.</title>
        <authorList>
            <person name="Chen L."/>
        </authorList>
    </citation>
    <scope>NUCLEOTIDE SEQUENCE [LARGE SCALE GENOMIC DNA]</scope>
    <source>
        <strain evidence="1 2">RS19</strain>
    </source>
</reference>
<name>A0A3D8Y4G5_9BACT</name>
<comment type="caution">
    <text evidence="1">The sequence shown here is derived from an EMBL/GenBank/DDBJ whole genome shotgun (WGS) entry which is preliminary data.</text>
</comment>
<organism evidence="1 2">
    <name type="scientific">Dyadobacter luteus</name>
    <dbReference type="NCBI Taxonomy" id="2259619"/>
    <lineage>
        <taxon>Bacteria</taxon>
        <taxon>Pseudomonadati</taxon>
        <taxon>Bacteroidota</taxon>
        <taxon>Cytophagia</taxon>
        <taxon>Cytophagales</taxon>
        <taxon>Spirosomataceae</taxon>
        <taxon>Dyadobacter</taxon>
    </lineage>
</organism>
<evidence type="ECO:0000313" key="1">
    <source>
        <dbReference type="EMBL" id="REA56979.1"/>
    </source>
</evidence>
<dbReference type="OrthoDB" id="8235971at2"/>
<protein>
    <submittedName>
        <fullName evidence="1">Uncharacterized protein</fullName>
    </submittedName>
</protein>